<proteinExistence type="predicted"/>
<dbReference type="Proteomes" id="UP000887013">
    <property type="component" value="Unassembled WGS sequence"/>
</dbReference>
<organism evidence="1 2">
    <name type="scientific">Nephila pilipes</name>
    <name type="common">Giant wood spider</name>
    <name type="synonym">Nephila maculata</name>
    <dbReference type="NCBI Taxonomy" id="299642"/>
    <lineage>
        <taxon>Eukaryota</taxon>
        <taxon>Metazoa</taxon>
        <taxon>Ecdysozoa</taxon>
        <taxon>Arthropoda</taxon>
        <taxon>Chelicerata</taxon>
        <taxon>Arachnida</taxon>
        <taxon>Araneae</taxon>
        <taxon>Araneomorphae</taxon>
        <taxon>Entelegynae</taxon>
        <taxon>Araneoidea</taxon>
        <taxon>Nephilidae</taxon>
        <taxon>Nephila</taxon>
    </lineage>
</organism>
<evidence type="ECO:0000313" key="1">
    <source>
        <dbReference type="EMBL" id="GFT09567.1"/>
    </source>
</evidence>
<feature type="non-terminal residue" evidence="1">
    <location>
        <position position="10"/>
    </location>
</feature>
<evidence type="ECO:0000313" key="2">
    <source>
        <dbReference type="Proteomes" id="UP000887013"/>
    </source>
</evidence>
<comment type="caution">
    <text evidence="1">The sequence shown here is derived from an EMBL/GenBank/DDBJ whole genome shotgun (WGS) entry which is preliminary data.</text>
</comment>
<dbReference type="EMBL" id="BMAW01103522">
    <property type="protein sequence ID" value="GFT09567.1"/>
    <property type="molecule type" value="Genomic_DNA"/>
</dbReference>
<keyword evidence="2" id="KW-1185">Reference proteome</keyword>
<name>A0A8X6NEP0_NEPPI</name>
<gene>
    <name evidence="1" type="ORF">NPIL_594411</name>
</gene>
<protein>
    <submittedName>
        <fullName evidence="1">Uncharacterized protein</fullName>
    </submittedName>
</protein>
<reference evidence="1" key="1">
    <citation type="submission" date="2020-08" db="EMBL/GenBank/DDBJ databases">
        <title>Multicomponent nature underlies the extraordinary mechanical properties of spider dragline silk.</title>
        <authorList>
            <person name="Kono N."/>
            <person name="Nakamura H."/>
            <person name="Mori M."/>
            <person name="Yoshida Y."/>
            <person name="Ohtoshi R."/>
            <person name="Malay A.D."/>
            <person name="Moran D.A.P."/>
            <person name="Tomita M."/>
            <person name="Numata K."/>
            <person name="Arakawa K."/>
        </authorList>
    </citation>
    <scope>NUCLEOTIDE SEQUENCE</scope>
</reference>
<sequence>MYACYTSPWE</sequence>
<accession>A0A8X6NEP0</accession>